<dbReference type="InterPro" id="IPR012340">
    <property type="entry name" value="NA-bd_OB-fold"/>
</dbReference>
<evidence type="ECO:0000256" key="4">
    <source>
        <dbReference type="ARBA" id="ARBA00022691"/>
    </source>
</evidence>
<accession>A0A8J7CK27</accession>
<keyword evidence="1" id="KW-0479">Metal-binding</keyword>
<gene>
    <name evidence="7" type="ORF">ICN82_08500</name>
</gene>
<sequence length="405" mass="41893">MTELVITKLGHLGDGLAEGIAVPGALPGETVTGTLEGGTMPAPRIVTPSPDRVTPPCPHARACGGCVIQHGSNALVSEWKRGIVADALRARGIAAEVAPPLTSPPASRRRAGFSGRRTKKGAMVGFHGPRSHTLVEVPACRVIAPRLAAIMPHLGAMTMAGGSRKGEITYLATETLNGPDLAATGGKPLDLALHQELVALGAEAGLARLSWNGEQVAQWAAPEIRLGSARVALPPGAFLQATAHGQAALTAAVEEITAGAARIADLFCGCGTFALPLSARADVLAFEAERPQVAALQAAWNRTEGLHQLRAEARDLFRRPLMADELKGVEAVVIDPPRAGAAAQMAELAKSAVPVIASVSCSPSSFARDAAILIGGGYEMGKVTVVDQFRWSPHAEIVAGFVRRG</sequence>
<feature type="binding site" evidence="6">
    <location>
        <position position="267"/>
    </location>
    <ligand>
        <name>S-adenosyl-L-methionine</name>
        <dbReference type="ChEBI" id="CHEBI:59789"/>
    </ligand>
</feature>
<evidence type="ECO:0000256" key="1">
    <source>
        <dbReference type="ARBA" id="ARBA00022485"/>
    </source>
</evidence>
<dbReference type="AlphaFoldDB" id="A0A8J7CK27"/>
<dbReference type="Gene3D" id="2.40.50.140">
    <property type="entry name" value="Nucleic acid-binding proteins"/>
    <property type="match status" value="1"/>
</dbReference>
<keyword evidence="1" id="KW-0004">4Fe-4S</keyword>
<evidence type="ECO:0000256" key="5">
    <source>
        <dbReference type="ARBA" id="ARBA00023014"/>
    </source>
</evidence>
<dbReference type="Gene3D" id="2.40.50.1070">
    <property type="match status" value="1"/>
</dbReference>
<keyword evidence="3 6" id="KW-0808">Transferase</keyword>
<name>A0A8J7CK27_9RHOB</name>
<feature type="binding site" evidence="6">
    <location>
        <position position="240"/>
    </location>
    <ligand>
        <name>S-adenosyl-L-methionine</name>
        <dbReference type="ChEBI" id="CHEBI:59789"/>
    </ligand>
</feature>
<organism evidence="7 8">
    <name type="scientific">Mangrovicoccus algicola</name>
    <dbReference type="NCBI Taxonomy" id="2771008"/>
    <lineage>
        <taxon>Bacteria</taxon>
        <taxon>Pseudomonadati</taxon>
        <taxon>Pseudomonadota</taxon>
        <taxon>Alphaproteobacteria</taxon>
        <taxon>Rhodobacterales</taxon>
        <taxon>Paracoccaceae</taxon>
        <taxon>Mangrovicoccus</taxon>
    </lineage>
</organism>
<dbReference type="PANTHER" id="PTHR11061:SF49">
    <property type="entry name" value="23S RRNA (URACIL(1939)-C(5))-METHYLTRANSFERASE RLMD"/>
    <property type="match status" value="1"/>
</dbReference>
<feature type="active site" description="Nucleophile" evidence="6">
    <location>
        <position position="361"/>
    </location>
</feature>
<dbReference type="RefSeq" id="WP_193181666.1">
    <property type="nucleotide sequence ID" value="NZ_JACVXA010000020.1"/>
</dbReference>
<dbReference type="SUPFAM" id="SSF53335">
    <property type="entry name" value="S-adenosyl-L-methionine-dependent methyltransferases"/>
    <property type="match status" value="1"/>
</dbReference>
<evidence type="ECO:0000313" key="8">
    <source>
        <dbReference type="Proteomes" id="UP000609121"/>
    </source>
</evidence>
<dbReference type="GO" id="GO:0070475">
    <property type="term" value="P:rRNA base methylation"/>
    <property type="evidence" value="ECO:0007669"/>
    <property type="project" value="TreeGrafter"/>
</dbReference>
<keyword evidence="1" id="KW-0408">Iron</keyword>
<dbReference type="PROSITE" id="PS51687">
    <property type="entry name" value="SAM_MT_RNA_M5U"/>
    <property type="match status" value="1"/>
</dbReference>
<keyword evidence="8" id="KW-1185">Reference proteome</keyword>
<dbReference type="InterPro" id="IPR010280">
    <property type="entry name" value="U5_MeTrfase_fam"/>
</dbReference>
<dbReference type="Gene3D" id="3.40.50.150">
    <property type="entry name" value="Vaccinia Virus protein VP39"/>
    <property type="match status" value="1"/>
</dbReference>
<protein>
    <submittedName>
        <fullName evidence="7">Class I SAM-dependent RNA methyltransferase</fullName>
    </submittedName>
</protein>
<comment type="similarity">
    <text evidence="6">Belongs to the class I-like SAM-binding methyltransferase superfamily. RNA M5U methyltransferase family.</text>
</comment>
<dbReference type="Pfam" id="PF05958">
    <property type="entry name" value="tRNA_U5-meth_tr"/>
    <property type="match status" value="1"/>
</dbReference>
<reference evidence="7" key="1">
    <citation type="submission" date="2020-09" db="EMBL/GenBank/DDBJ databases">
        <title>A novel bacterium of genus Mangrovicoccus, isolated from South China Sea.</title>
        <authorList>
            <person name="Huang H."/>
            <person name="Mo K."/>
            <person name="Hu Y."/>
        </authorList>
    </citation>
    <scope>NUCLEOTIDE SEQUENCE</scope>
    <source>
        <strain evidence="7">HB182678</strain>
    </source>
</reference>
<keyword evidence="2 6" id="KW-0489">Methyltransferase</keyword>
<proteinExistence type="inferred from homology"/>
<feature type="binding site" evidence="6">
    <location>
        <position position="287"/>
    </location>
    <ligand>
        <name>S-adenosyl-L-methionine</name>
        <dbReference type="ChEBI" id="CHEBI:59789"/>
    </ligand>
</feature>
<evidence type="ECO:0000256" key="3">
    <source>
        <dbReference type="ARBA" id="ARBA00022679"/>
    </source>
</evidence>
<dbReference type="PANTHER" id="PTHR11061">
    <property type="entry name" value="RNA M5U METHYLTRANSFERASE"/>
    <property type="match status" value="1"/>
</dbReference>
<evidence type="ECO:0000256" key="6">
    <source>
        <dbReference type="PROSITE-ProRule" id="PRU01024"/>
    </source>
</evidence>
<dbReference type="EMBL" id="JACVXA010000020">
    <property type="protein sequence ID" value="MBE3638236.1"/>
    <property type="molecule type" value="Genomic_DNA"/>
</dbReference>
<feature type="binding site" evidence="6">
    <location>
        <position position="335"/>
    </location>
    <ligand>
        <name>S-adenosyl-L-methionine</name>
        <dbReference type="ChEBI" id="CHEBI:59789"/>
    </ligand>
</feature>
<evidence type="ECO:0000313" key="7">
    <source>
        <dbReference type="EMBL" id="MBE3638236.1"/>
    </source>
</evidence>
<dbReference type="GO" id="GO:0051539">
    <property type="term" value="F:4 iron, 4 sulfur cluster binding"/>
    <property type="evidence" value="ECO:0007669"/>
    <property type="project" value="UniProtKB-KW"/>
</dbReference>
<dbReference type="Proteomes" id="UP000609121">
    <property type="component" value="Unassembled WGS sequence"/>
</dbReference>
<evidence type="ECO:0000256" key="2">
    <source>
        <dbReference type="ARBA" id="ARBA00022603"/>
    </source>
</evidence>
<keyword evidence="4 6" id="KW-0949">S-adenosyl-L-methionine</keyword>
<comment type="caution">
    <text evidence="7">The sequence shown here is derived from an EMBL/GenBank/DDBJ whole genome shotgun (WGS) entry which is preliminary data.</text>
</comment>
<keyword evidence="5" id="KW-0411">Iron-sulfur</keyword>
<dbReference type="GO" id="GO:0070041">
    <property type="term" value="F:rRNA (uridine-C5-)-methyltransferase activity"/>
    <property type="evidence" value="ECO:0007669"/>
    <property type="project" value="TreeGrafter"/>
</dbReference>
<dbReference type="InterPro" id="IPR029063">
    <property type="entry name" value="SAM-dependent_MTases_sf"/>
</dbReference>